<name>A0AAX4RB24_9CAUD</name>
<organism evidence="1 2">
    <name type="scientific">Gordonia phage Morgana</name>
    <dbReference type="NCBI Taxonomy" id="3137292"/>
    <lineage>
        <taxon>Viruses</taxon>
        <taxon>Duplodnaviria</taxon>
        <taxon>Heunggongvirae</taxon>
        <taxon>Uroviricota</taxon>
        <taxon>Caudoviricetes</taxon>
        <taxon>Kruegerviridae</taxon>
        <taxon>Cafassovirus</taxon>
        <taxon>Cafassovirus morgana</taxon>
    </lineage>
</organism>
<dbReference type="Proteomes" id="UP001494874">
    <property type="component" value="Segment"/>
</dbReference>
<evidence type="ECO:0000313" key="2">
    <source>
        <dbReference type="Proteomes" id="UP001494874"/>
    </source>
</evidence>
<evidence type="ECO:0000313" key="1">
    <source>
        <dbReference type="EMBL" id="XAO35497.1"/>
    </source>
</evidence>
<reference evidence="1 2" key="1">
    <citation type="submission" date="2024-03" db="EMBL/GenBank/DDBJ databases">
        <authorList>
            <person name="Shriver K.J."/>
            <person name="Jarquin D.M."/>
            <person name="Bolanos-Abarca L."/>
            <person name="Cohen Z.M."/>
            <person name="Hayes E."/>
            <person name="Mustafa Y."/>
            <person name="Pacheco-Mendoza M."/>
            <person name="Broussard A.C."/>
            <person name="Fogarty M.P."/>
            <person name="Ko C."/>
            <person name="Russell D.A."/>
            <person name="Jacobs-Sera D."/>
            <person name="Hatfull G.F."/>
        </authorList>
    </citation>
    <scope>NUCLEOTIDE SEQUENCE [LARGE SCALE GENOMIC DNA]</scope>
</reference>
<gene>
    <name evidence="1" type="primary">63</name>
    <name evidence="1" type="ORF">SEA_MORGANA_63</name>
</gene>
<sequence length="195" mass="21667">MSLPQTTARGVDLAVEILAQIDADQAHWEQRRWALVPKGVDWQITLDEFDPLDGMQWVTLEPPADCGSSFCFAGHAVVMTGGRFAEQKLVEVGCRVEDIAAEQSVYARHIAGVVHPDFDEGVNDVAETAAELLGLDERAANRLFDARNKLDQLRNMVATLAAGEQINPCRSYREGDAAFDEYDHEHCYDLDCDDE</sequence>
<dbReference type="EMBL" id="PP537962">
    <property type="protein sequence ID" value="XAO35497.1"/>
    <property type="molecule type" value="Genomic_DNA"/>
</dbReference>
<keyword evidence="2" id="KW-1185">Reference proteome</keyword>
<accession>A0AAX4RB24</accession>
<proteinExistence type="predicted"/>
<protein>
    <submittedName>
        <fullName evidence="1">Uncharacterized protein</fullName>
    </submittedName>
</protein>